<reference evidence="3" key="1">
    <citation type="submission" date="2018-05" db="EMBL/GenBank/DDBJ databases">
        <authorList>
            <person name="Lanie J.A."/>
            <person name="Ng W.-L."/>
            <person name="Kazmierczak K.M."/>
            <person name="Andrzejewski T.M."/>
            <person name="Davidsen T.M."/>
            <person name="Wayne K.J."/>
            <person name="Tettelin H."/>
            <person name="Glass J.I."/>
            <person name="Rusch D."/>
            <person name="Podicherti R."/>
            <person name="Tsui H.-C.T."/>
            <person name="Winkler M.E."/>
        </authorList>
    </citation>
    <scope>NUCLEOTIDE SEQUENCE</scope>
</reference>
<dbReference type="EMBL" id="UINC01091463">
    <property type="protein sequence ID" value="SVC44244.1"/>
    <property type="molecule type" value="Genomic_DNA"/>
</dbReference>
<dbReference type="InterPro" id="IPR050300">
    <property type="entry name" value="GDXG_lipolytic_enzyme"/>
</dbReference>
<accession>A0A382M5E2</accession>
<evidence type="ECO:0000259" key="2">
    <source>
        <dbReference type="Pfam" id="PF20434"/>
    </source>
</evidence>
<protein>
    <recommendedName>
        <fullName evidence="2">BD-FAE-like domain-containing protein</fullName>
    </recommendedName>
</protein>
<keyword evidence="1" id="KW-0378">Hydrolase</keyword>
<dbReference type="GO" id="GO:0016787">
    <property type="term" value="F:hydrolase activity"/>
    <property type="evidence" value="ECO:0007669"/>
    <property type="project" value="UniProtKB-KW"/>
</dbReference>
<dbReference type="PANTHER" id="PTHR48081:SF33">
    <property type="entry name" value="KYNURENINE FORMAMIDASE"/>
    <property type="match status" value="1"/>
</dbReference>
<proteinExistence type="predicted"/>
<dbReference type="AlphaFoldDB" id="A0A382M5E2"/>
<gene>
    <name evidence="3" type="ORF">METZ01_LOCUS297098</name>
</gene>
<feature type="domain" description="BD-FAE-like" evidence="2">
    <location>
        <begin position="66"/>
        <end position="164"/>
    </location>
</feature>
<dbReference type="InterPro" id="IPR029058">
    <property type="entry name" value="AB_hydrolase_fold"/>
</dbReference>
<dbReference type="InterPro" id="IPR049492">
    <property type="entry name" value="BD-FAE-like_dom"/>
</dbReference>
<feature type="non-terminal residue" evidence="3">
    <location>
        <position position="243"/>
    </location>
</feature>
<organism evidence="3">
    <name type="scientific">marine metagenome</name>
    <dbReference type="NCBI Taxonomy" id="408172"/>
    <lineage>
        <taxon>unclassified sequences</taxon>
        <taxon>metagenomes</taxon>
        <taxon>ecological metagenomes</taxon>
    </lineage>
</organism>
<sequence length="243" mass="26987">MAKQRLTPAQIEDINFQYLPRLTVKNADQYLRKSAERSVRARRKLACVTDLSYGPSAGQVLDVFPADQKGAPVHVFIHGGYWRAREISKAHYSHVAGPMVSAGATVVLPDYDLCPEVRITDIVAQIRAAVVWIYRNIGQYNGDRKNIYLSGHSAGGHLTGMMIATDWTKEGRFPRDLIRGTAPLSGLFDIEPHRHSQLQSDIRLTAREAKAISPMYLTPVVRSPSIIAGGSVEPDLFHWQSLA</sequence>
<evidence type="ECO:0000256" key="1">
    <source>
        <dbReference type="ARBA" id="ARBA00022801"/>
    </source>
</evidence>
<dbReference type="PANTHER" id="PTHR48081">
    <property type="entry name" value="AB HYDROLASE SUPERFAMILY PROTEIN C4A8.06C"/>
    <property type="match status" value="1"/>
</dbReference>
<dbReference type="Pfam" id="PF20434">
    <property type="entry name" value="BD-FAE"/>
    <property type="match status" value="1"/>
</dbReference>
<dbReference type="SUPFAM" id="SSF53474">
    <property type="entry name" value="alpha/beta-Hydrolases"/>
    <property type="match status" value="1"/>
</dbReference>
<dbReference type="Gene3D" id="3.40.50.1820">
    <property type="entry name" value="alpha/beta hydrolase"/>
    <property type="match status" value="1"/>
</dbReference>
<name>A0A382M5E2_9ZZZZ</name>
<evidence type="ECO:0000313" key="3">
    <source>
        <dbReference type="EMBL" id="SVC44244.1"/>
    </source>
</evidence>